<reference evidence="3 4" key="1">
    <citation type="submission" date="2019-11" db="EMBL/GenBank/DDBJ databases">
        <authorList>
            <person name="Jiao W.-B."/>
            <person name="Schneeberger K."/>
        </authorList>
    </citation>
    <scope>NUCLEOTIDE SEQUENCE [LARGE SCALE GENOMIC DNA]</scope>
    <source>
        <strain evidence="4">cv. An-1</strain>
    </source>
</reference>
<evidence type="ECO:0000259" key="2">
    <source>
        <dbReference type="Pfam" id="PF14111"/>
    </source>
</evidence>
<sequence>MEKDLWEALQNLNLGSERTPLRMSMEARRSRDMDNRLSLVVKGLNPHHQKPAGIKATMPKAWRMDGRVTSRINDDGTVQFFFKAEHHLMTVLENGPWHHNYWMVAVDRWTRQILPTYLTEIAFWVRIVEATSESEGEVWAHVTMRVTDRYIDFEHGKEPVMIRFIFSKLKKFCFKCGSLLHDETHCDIVSPSHQLDAPNHGQLPHEDEVMGEQSESSIPVIGHIQQVATSDRQPNHHSLTSRSKPLVIKETSGPSKVVKEEK</sequence>
<feature type="region of interest" description="Disordered" evidence="1">
    <location>
        <begin position="228"/>
        <end position="262"/>
    </location>
</feature>
<dbReference type="AlphaFoldDB" id="A0A654ERI1"/>
<evidence type="ECO:0000313" key="3">
    <source>
        <dbReference type="EMBL" id="VYS48171.1"/>
    </source>
</evidence>
<evidence type="ECO:0000313" key="4">
    <source>
        <dbReference type="Proteomes" id="UP000426265"/>
    </source>
</evidence>
<name>A0A654ERI1_ARATH</name>
<evidence type="ECO:0000256" key="1">
    <source>
        <dbReference type="SAM" id="MobiDB-lite"/>
    </source>
</evidence>
<feature type="domain" description="DUF4283" evidence="2">
    <location>
        <begin position="35"/>
        <end position="113"/>
    </location>
</feature>
<gene>
    <name evidence="3" type="ORF">AN1_LOCUS3654</name>
</gene>
<dbReference type="PANTHER" id="PTHR31286:SF178">
    <property type="entry name" value="DUF4283 DOMAIN-CONTAINING PROTEIN"/>
    <property type="match status" value="1"/>
</dbReference>
<protein>
    <recommendedName>
        <fullName evidence="2">DUF4283 domain-containing protein</fullName>
    </recommendedName>
</protein>
<proteinExistence type="predicted"/>
<organism evidence="3 4">
    <name type="scientific">Arabidopsis thaliana</name>
    <name type="common">Mouse-ear cress</name>
    <dbReference type="NCBI Taxonomy" id="3702"/>
    <lineage>
        <taxon>Eukaryota</taxon>
        <taxon>Viridiplantae</taxon>
        <taxon>Streptophyta</taxon>
        <taxon>Embryophyta</taxon>
        <taxon>Tracheophyta</taxon>
        <taxon>Spermatophyta</taxon>
        <taxon>Magnoliopsida</taxon>
        <taxon>eudicotyledons</taxon>
        <taxon>Gunneridae</taxon>
        <taxon>Pentapetalae</taxon>
        <taxon>rosids</taxon>
        <taxon>malvids</taxon>
        <taxon>Brassicales</taxon>
        <taxon>Brassicaceae</taxon>
        <taxon>Camelineae</taxon>
        <taxon>Arabidopsis</taxon>
    </lineage>
</organism>
<dbReference type="PANTHER" id="PTHR31286">
    <property type="entry name" value="GLYCINE-RICH CELL WALL STRUCTURAL PROTEIN 1.8-LIKE"/>
    <property type="match status" value="1"/>
</dbReference>
<dbReference type="Proteomes" id="UP000426265">
    <property type="component" value="Unassembled WGS sequence"/>
</dbReference>
<dbReference type="InterPro" id="IPR025558">
    <property type="entry name" value="DUF4283"/>
</dbReference>
<dbReference type="EMBL" id="CACRSJ010000104">
    <property type="protein sequence ID" value="VYS48171.1"/>
    <property type="molecule type" value="Genomic_DNA"/>
</dbReference>
<accession>A0A654ERI1</accession>
<dbReference type="InterPro" id="IPR040256">
    <property type="entry name" value="At4g02000-like"/>
</dbReference>
<dbReference type="Pfam" id="PF14111">
    <property type="entry name" value="DUF4283"/>
    <property type="match status" value="1"/>
</dbReference>
<feature type="compositionally biased region" description="Polar residues" evidence="1">
    <location>
        <begin position="228"/>
        <end position="243"/>
    </location>
</feature>